<proteinExistence type="predicted"/>
<keyword evidence="1" id="KW-0732">Signal</keyword>
<feature type="signal peptide" evidence="1">
    <location>
        <begin position="1"/>
        <end position="27"/>
    </location>
</feature>
<dbReference type="EMBL" id="VIIS01000183">
    <property type="protein sequence ID" value="KAF0312236.1"/>
    <property type="molecule type" value="Genomic_DNA"/>
</dbReference>
<sequence>MGRTEVPFGRLAAMLALLPLLSATVEGSLLGKSLYKRTKEAIDSQDYSAFGKTLHSSRRVPIATYNYEDDTISTARDASSAPVTSLLDRLLKGVSGRSSVKVEESARSTETSPFLSWLSGNGLGSLTGNEATYPVQESAQTIDNVSSTGSLLSLIRKVLDVMRKPETTSASGSGDVYSVSIGDTTESRIGEIIKQLLGRQSSEAEIVVATTGSQSAPVTSSSSPVIEWLETISTSTGGGSPRETTVSGSVSLDELLSELQDSMGFD</sequence>
<accession>A0A6A4WXH4</accession>
<evidence type="ECO:0000313" key="3">
    <source>
        <dbReference type="Proteomes" id="UP000440578"/>
    </source>
</evidence>
<feature type="chain" id="PRO_5025533234" evidence="1">
    <location>
        <begin position="28"/>
        <end position="266"/>
    </location>
</feature>
<dbReference type="Proteomes" id="UP000440578">
    <property type="component" value="Unassembled WGS sequence"/>
</dbReference>
<gene>
    <name evidence="2" type="ORF">FJT64_016961</name>
</gene>
<comment type="caution">
    <text evidence="2">The sequence shown here is derived from an EMBL/GenBank/DDBJ whole genome shotgun (WGS) entry which is preliminary data.</text>
</comment>
<evidence type="ECO:0000313" key="2">
    <source>
        <dbReference type="EMBL" id="KAF0312236.1"/>
    </source>
</evidence>
<dbReference type="AlphaFoldDB" id="A0A6A4WXH4"/>
<name>A0A6A4WXH4_AMPAM</name>
<keyword evidence="3" id="KW-1185">Reference proteome</keyword>
<reference evidence="2 3" key="1">
    <citation type="submission" date="2019-07" db="EMBL/GenBank/DDBJ databases">
        <title>Draft genome assembly of a fouling barnacle, Amphibalanus amphitrite (Darwin, 1854): The first reference genome for Thecostraca.</title>
        <authorList>
            <person name="Kim W."/>
        </authorList>
    </citation>
    <scope>NUCLEOTIDE SEQUENCE [LARGE SCALE GENOMIC DNA]</scope>
    <source>
        <strain evidence="2">SNU_AA5</strain>
        <tissue evidence="2">Soma without cirri and trophi</tissue>
    </source>
</reference>
<protein>
    <submittedName>
        <fullName evidence="2">Uncharacterized protein</fullName>
    </submittedName>
</protein>
<organism evidence="2 3">
    <name type="scientific">Amphibalanus amphitrite</name>
    <name type="common">Striped barnacle</name>
    <name type="synonym">Balanus amphitrite</name>
    <dbReference type="NCBI Taxonomy" id="1232801"/>
    <lineage>
        <taxon>Eukaryota</taxon>
        <taxon>Metazoa</taxon>
        <taxon>Ecdysozoa</taxon>
        <taxon>Arthropoda</taxon>
        <taxon>Crustacea</taxon>
        <taxon>Multicrustacea</taxon>
        <taxon>Cirripedia</taxon>
        <taxon>Thoracica</taxon>
        <taxon>Thoracicalcarea</taxon>
        <taxon>Balanomorpha</taxon>
        <taxon>Balanoidea</taxon>
        <taxon>Balanidae</taxon>
        <taxon>Amphibalaninae</taxon>
        <taxon>Amphibalanus</taxon>
    </lineage>
</organism>
<evidence type="ECO:0000256" key="1">
    <source>
        <dbReference type="SAM" id="SignalP"/>
    </source>
</evidence>